<dbReference type="EMBL" id="CP114639">
    <property type="protein sequence ID" value="WAZ91542.1"/>
    <property type="molecule type" value="Genomic_DNA"/>
</dbReference>
<evidence type="ECO:0008006" key="3">
    <source>
        <dbReference type="Google" id="ProtNLM"/>
    </source>
</evidence>
<proteinExistence type="predicted"/>
<accession>A0AAQ2WWZ8</accession>
<geneLocation type="plasmid" evidence="1 2">
    <name>p410-lp72</name>
</geneLocation>
<gene>
    <name evidence="1" type="ORF">O5398_05260</name>
</gene>
<keyword evidence="1" id="KW-0614">Plasmid</keyword>
<dbReference type="AlphaFoldDB" id="A0AAQ2WWZ8"/>
<reference evidence="1" key="1">
    <citation type="submission" date="2022-12" db="EMBL/GenBank/DDBJ databases">
        <title>B. miyamotoi WGS.</title>
        <authorList>
            <person name="Kuleshov K.V."/>
            <person name="Hoornstra D."/>
            <person name="Hovius J.W."/>
            <person name="Platonov A.E."/>
            <person name="Telford S.R. III."/>
        </authorList>
    </citation>
    <scope>NUCLEOTIDE SEQUENCE</scope>
    <source>
        <strain evidence="1">410</strain>
        <plasmid evidence="1">p410-lp72</plasmid>
    </source>
</reference>
<dbReference type="RefSeq" id="WP_070401595.1">
    <property type="nucleotide sequence ID" value="NZ_CP017140.1"/>
</dbReference>
<evidence type="ECO:0000313" key="1">
    <source>
        <dbReference type="EMBL" id="WAZ91542.1"/>
    </source>
</evidence>
<name>A0AAQ2WWZ8_9SPIR</name>
<evidence type="ECO:0000313" key="2">
    <source>
        <dbReference type="Proteomes" id="UP001164544"/>
    </source>
</evidence>
<dbReference type="PROSITE" id="PS51257">
    <property type="entry name" value="PROKAR_LIPOPROTEIN"/>
    <property type="match status" value="1"/>
</dbReference>
<protein>
    <recommendedName>
        <fullName evidence="3">Lipoprotein</fullName>
    </recommendedName>
</protein>
<organism evidence="1 2">
    <name type="scientific">Borrelia miyamotoi</name>
    <dbReference type="NCBI Taxonomy" id="47466"/>
    <lineage>
        <taxon>Bacteria</taxon>
        <taxon>Pseudomonadati</taxon>
        <taxon>Spirochaetota</taxon>
        <taxon>Spirochaetia</taxon>
        <taxon>Spirochaetales</taxon>
        <taxon>Borreliaceae</taxon>
        <taxon>Borrelia</taxon>
    </lineage>
</organism>
<sequence>MKEFGMVLLIIGFILGCRSSVREYNVSNIDVPKPKKTLSTPRPKLVPLIQNQSSISSAYDDLRSLLAYFRRQIEDEYKHDPIEISLFMDSVKFNLNLKLLVYNSLKSNRTHNVYIALGHNLEIIKDLVKILGTLNLTAKDENIDVRIASLLLFNLEQIAYLISLLNFSLSNENLRKVNNSKIVTVDDIKQITGFLFLLMIKRDDLIRDVGTVLKEASVVRDDRRAMEMYLKKIVQDGKIKRKISAMRELIQSIDNVISSVI</sequence>
<dbReference type="Proteomes" id="UP001164544">
    <property type="component" value="Plasmid p410-lp72"/>
</dbReference>